<dbReference type="InterPro" id="IPR003593">
    <property type="entry name" value="AAA+_ATPase"/>
</dbReference>
<organism evidence="4 5">
    <name type="scientific">Melghirimyces thermohalophilus</name>
    <dbReference type="NCBI Taxonomy" id="1236220"/>
    <lineage>
        <taxon>Bacteria</taxon>
        <taxon>Bacillati</taxon>
        <taxon>Bacillota</taxon>
        <taxon>Bacilli</taxon>
        <taxon>Bacillales</taxon>
        <taxon>Thermoactinomycetaceae</taxon>
        <taxon>Melghirimyces</taxon>
    </lineage>
</organism>
<evidence type="ECO:0000256" key="2">
    <source>
        <dbReference type="ARBA" id="ARBA00022840"/>
    </source>
</evidence>
<keyword evidence="2 4" id="KW-0067">ATP-binding</keyword>
<dbReference type="InterPro" id="IPR003439">
    <property type="entry name" value="ABC_transporter-like_ATP-bd"/>
</dbReference>
<dbReference type="AlphaFoldDB" id="A0A1G6NAR7"/>
<dbReference type="PANTHER" id="PTHR43158:SF5">
    <property type="entry name" value="ABC TRANSPORTER, ATP-BINDING PROTEIN"/>
    <property type="match status" value="1"/>
</dbReference>
<sequence>MSYDVDVNQVTVKYGSFEALKRVSLHLESGKIYGLIGRNGAGKSTLLSLLASFREPTEGKVRIGGREAFENRDVMSQVTLVYETDYSEETEKVKGMLEAAERYRPHFDRQYADELVELFNLPLEKQVKKLSRGMQAALNVTIGLANRSPITIFDEAYLGMDAPTREIFYKKLLEDHAKHPRTIILSTHLVSEMEYLFEEVVIIHKGNVLLQEPMDRLMERGASITGPDQVVEDFCSDMTQLSTQRLGGTKSVVVYGELTEEKRREASQRGLEVGPVSLQDLFIHLTSGEKGVEIDGTSK</sequence>
<name>A0A1G6NAR7_9BACL</name>
<dbReference type="PROSITE" id="PS50893">
    <property type="entry name" value="ABC_TRANSPORTER_2"/>
    <property type="match status" value="1"/>
</dbReference>
<proteinExistence type="predicted"/>
<dbReference type="RefSeq" id="WP_091570477.1">
    <property type="nucleotide sequence ID" value="NZ_FMZA01000012.1"/>
</dbReference>
<keyword evidence="1" id="KW-0547">Nucleotide-binding</keyword>
<protein>
    <submittedName>
        <fullName evidence="4">ABC-2 type transport system ATP-binding protein</fullName>
    </submittedName>
</protein>
<dbReference type="InterPro" id="IPR027417">
    <property type="entry name" value="P-loop_NTPase"/>
</dbReference>
<dbReference type="Proteomes" id="UP000199387">
    <property type="component" value="Unassembled WGS sequence"/>
</dbReference>
<dbReference type="STRING" id="1236220.SAMN04488112_11256"/>
<dbReference type="SMART" id="SM00382">
    <property type="entry name" value="AAA"/>
    <property type="match status" value="1"/>
</dbReference>
<evidence type="ECO:0000313" key="4">
    <source>
        <dbReference type="EMBL" id="SDC64285.1"/>
    </source>
</evidence>
<feature type="domain" description="ABC transporter" evidence="3">
    <location>
        <begin position="5"/>
        <end position="230"/>
    </location>
</feature>
<gene>
    <name evidence="4" type="ORF">SAMN04488112_11256</name>
</gene>
<dbReference type="OrthoDB" id="9804819at2"/>
<dbReference type="SUPFAM" id="SSF52540">
    <property type="entry name" value="P-loop containing nucleoside triphosphate hydrolases"/>
    <property type="match status" value="1"/>
</dbReference>
<dbReference type="Pfam" id="PF00005">
    <property type="entry name" value="ABC_tran"/>
    <property type="match status" value="1"/>
</dbReference>
<evidence type="ECO:0000313" key="5">
    <source>
        <dbReference type="Proteomes" id="UP000199387"/>
    </source>
</evidence>
<dbReference type="EMBL" id="FMZA01000012">
    <property type="protein sequence ID" value="SDC64285.1"/>
    <property type="molecule type" value="Genomic_DNA"/>
</dbReference>
<dbReference type="Gene3D" id="3.40.50.300">
    <property type="entry name" value="P-loop containing nucleotide triphosphate hydrolases"/>
    <property type="match status" value="1"/>
</dbReference>
<evidence type="ECO:0000256" key="1">
    <source>
        <dbReference type="ARBA" id="ARBA00022741"/>
    </source>
</evidence>
<dbReference type="GO" id="GO:0016887">
    <property type="term" value="F:ATP hydrolysis activity"/>
    <property type="evidence" value="ECO:0007669"/>
    <property type="project" value="InterPro"/>
</dbReference>
<evidence type="ECO:0000259" key="3">
    <source>
        <dbReference type="PROSITE" id="PS50893"/>
    </source>
</evidence>
<dbReference type="CDD" id="cd03230">
    <property type="entry name" value="ABC_DR_subfamily_A"/>
    <property type="match status" value="1"/>
</dbReference>
<dbReference type="PANTHER" id="PTHR43158">
    <property type="entry name" value="SKFA PEPTIDE EXPORT ATP-BINDING PROTEIN SKFE"/>
    <property type="match status" value="1"/>
</dbReference>
<keyword evidence="5" id="KW-1185">Reference proteome</keyword>
<reference evidence="4 5" key="1">
    <citation type="submission" date="2016-10" db="EMBL/GenBank/DDBJ databases">
        <authorList>
            <person name="de Groot N.N."/>
        </authorList>
    </citation>
    <scope>NUCLEOTIDE SEQUENCE [LARGE SCALE GENOMIC DNA]</scope>
    <source>
        <strain evidence="4 5">DSM 45514</strain>
    </source>
</reference>
<accession>A0A1G6NAR7</accession>
<dbReference type="GO" id="GO:0005524">
    <property type="term" value="F:ATP binding"/>
    <property type="evidence" value="ECO:0007669"/>
    <property type="project" value="UniProtKB-KW"/>
</dbReference>